<protein>
    <submittedName>
        <fullName evidence="2">Uroporphyrinogen decarboxylase family protein</fullName>
    </submittedName>
</protein>
<dbReference type="Gene3D" id="3.20.20.210">
    <property type="match status" value="1"/>
</dbReference>
<dbReference type="InterPro" id="IPR038071">
    <property type="entry name" value="UROD/MetE-like_sf"/>
</dbReference>
<evidence type="ECO:0000313" key="3">
    <source>
        <dbReference type="Proteomes" id="UP000823892"/>
    </source>
</evidence>
<accession>A0A9D2QVY0</accession>
<reference evidence="2" key="2">
    <citation type="submission" date="2021-04" db="EMBL/GenBank/DDBJ databases">
        <authorList>
            <person name="Gilroy R."/>
        </authorList>
    </citation>
    <scope>NUCLEOTIDE SEQUENCE</scope>
    <source>
        <strain evidence="2">ChiBcec6-4105</strain>
    </source>
</reference>
<dbReference type="EMBL" id="DWUY01000275">
    <property type="protein sequence ID" value="HJD29739.1"/>
    <property type="molecule type" value="Genomic_DNA"/>
</dbReference>
<organism evidence="2 3">
    <name type="scientific">Candidatus Blautia avicola</name>
    <dbReference type="NCBI Taxonomy" id="2838483"/>
    <lineage>
        <taxon>Bacteria</taxon>
        <taxon>Bacillati</taxon>
        <taxon>Bacillota</taxon>
        <taxon>Clostridia</taxon>
        <taxon>Lachnospirales</taxon>
        <taxon>Lachnospiraceae</taxon>
        <taxon>Blautia</taxon>
    </lineage>
</organism>
<gene>
    <name evidence="2" type="ORF">H9914_12205</name>
</gene>
<proteinExistence type="predicted"/>
<dbReference type="SUPFAM" id="SSF51726">
    <property type="entry name" value="UROD/MetE-like"/>
    <property type="match status" value="1"/>
</dbReference>
<dbReference type="AlphaFoldDB" id="A0A9D2QVY0"/>
<dbReference type="Pfam" id="PF01208">
    <property type="entry name" value="URO-D"/>
    <property type="match status" value="1"/>
</dbReference>
<sequence>MNMNQWIQEYIENPVKRPMPVLSFPGHQITGCTVEELVKDGHLQALCMKAIAERFETGAAFSLMDLSVEAEAFGSSVIYSDKEVPTVDRPLIHSEEEARDLEVPQVGAGRTGACVEGIREASQLIKDRPVLAGIIGPFSLAGRLTDMTEIMYLCFDEPDMVECLLEKASEFLIQYGKAFKDAGADGICMAEPAAGLLSPELFQEFSAPYVKKIMEALEDDDFLVMYHNCGNVRPLIGLVGELGSRAYSLGNIVDMEKMIPSLPEEAVIMGNVDPAGIICQGTPEIVREETLKLLEKCGKYKNFVLSSGCDIPPQSPMENIQAFFDAAAEFYGN</sequence>
<dbReference type="GO" id="GO:0004853">
    <property type="term" value="F:uroporphyrinogen decarboxylase activity"/>
    <property type="evidence" value="ECO:0007669"/>
    <property type="project" value="InterPro"/>
</dbReference>
<feature type="domain" description="Uroporphyrinogen decarboxylase (URO-D)" evidence="1">
    <location>
        <begin position="27"/>
        <end position="329"/>
    </location>
</feature>
<comment type="caution">
    <text evidence="2">The sequence shown here is derived from an EMBL/GenBank/DDBJ whole genome shotgun (WGS) entry which is preliminary data.</text>
</comment>
<evidence type="ECO:0000313" key="2">
    <source>
        <dbReference type="EMBL" id="HJD29739.1"/>
    </source>
</evidence>
<name>A0A9D2QVY0_9FIRM</name>
<evidence type="ECO:0000259" key="1">
    <source>
        <dbReference type="Pfam" id="PF01208"/>
    </source>
</evidence>
<reference evidence="2" key="1">
    <citation type="journal article" date="2021" name="PeerJ">
        <title>Extensive microbial diversity within the chicken gut microbiome revealed by metagenomics and culture.</title>
        <authorList>
            <person name="Gilroy R."/>
            <person name="Ravi A."/>
            <person name="Getino M."/>
            <person name="Pursley I."/>
            <person name="Horton D.L."/>
            <person name="Alikhan N.F."/>
            <person name="Baker D."/>
            <person name="Gharbi K."/>
            <person name="Hall N."/>
            <person name="Watson M."/>
            <person name="Adriaenssens E.M."/>
            <person name="Foster-Nyarko E."/>
            <person name="Jarju S."/>
            <person name="Secka A."/>
            <person name="Antonio M."/>
            <person name="Oren A."/>
            <person name="Chaudhuri R.R."/>
            <person name="La Ragione R."/>
            <person name="Hildebrand F."/>
            <person name="Pallen M.J."/>
        </authorList>
    </citation>
    <scope>NUCLEOTIDE SEQUENCE</scope>
    <source>
        <strain evidence="2">ChiBcec6-4105</strain>
    </source>
</reference>
<dbReference type="PANTHER" id="PTHR47099:SF1">
    <property type="entry name" value="METHYLCOBAMIDE:COM METHYLTRANSFERASE MTBA"/>
    <property type="match status" value="1"/>
</dbReference>
<dbReference type="InterPro" id="IPR052024">
    <property type="entry name" value="Methanogen_methyltrans"/>
</dbReference>
<dbReference type="PANTHER" id="PTHR47099">
    <property type="entry name" value="METHYLCOBAMIDE:COM METHYLTRANSFERASE MTBA"/>
    <property type="match status" value="1"/>
</dbReference>
<dbReference type="GO" id="GO:0006779">
    <property type="term" value="P:porphyrin-containing compound biosynthetic process"/>
    <property type="evidence" value="ECO:0007669"/>
    <property type="project" value="InterPro"/>
</dbReference>
<dbReference type="CDD" id="cd03465">
    <property type="entry name" value="URO-D_like"/>
    <property type="match status" value="1"/>
</dbReference>
<dbReference type="Proteomes" id="UP000823892">
    <property type="component" value="Unassembled WGS sequence"/>
</dbReference>
<dbReference type="InterPro" id="IPR000257">
    <property type="entry name" value="Uroporphyrinogen_deCOase"/>
</dbReference>